<comment type="similarity">
    <text evidence="2 5">Belongs to the Nudix hydrolase family.</text>
</comment>
<dbReference type="Pfam" id="PF00293">
    <property type="entry name" value="NUDIX"/>
    <property type="match status" value="1"/>
</dbReference>
<dbReference type="OrthoDB" id="9804442at2"/>
<dbReference type="PRINTS" id="PR00502">
    <property type="entry name" value="NUDIXFAMILY"/>
</dbReference>
<keyword evidence="8" id="KW-1185">Reference proteome</keyword>
<dbReference type="InterPro" id="IPR000086">
    <property type="entry name" value="NUDIX_hydrolase_dom"/>
</dbReference>
<protein>
    <submittedName>
        <fullName evidence="7">RNA pyrophosphohydrolase</fullName>
        <ecNumber evidence="7">3.6.1.-</ecNumber>
    </submittedName>
</protein>
<evidence type="ECO:0000313" key="8">
    <source>
        <dbReference type="Proteomes" id="UP000095349"/>
    </source>
</evidence>
<dbReference type="PROSITE" id="PS00893">
    <property type="entry name" value="NUDIX_BOX"/>
    <property type="match status" value="1"/>
</dbReference>
<dbReference type="PANTHER" id="PTHR43046:SF12">
    <property type="entry name" value="GDP-MANNOSE MANNOSYL HYDROLASE"/>
    <property type="match status" value="1"/>
</dbReference>
<dbReference type="RefSeq" id="WP_069975298.1">
    <property type="nucleotide sequence ID" value="NZ_CP017316.1"/>
</dbReference>
<evidence type="ECO:0000256" key="4">
    <source>
        <dbReference type="ARBA" id="ARBA00022842"/>
    </source>
</evidence>
<name>A0A1D8FWP0_9ACTN</name>
<dbReference type="PATRIC" id="fig|285473.5.peg.376"/>
<dbReference type="AlphaFoldDB" id="A0A1D8FWP0"/>
<dbReference type="KEGG" id="srn:A4G23_00344"/>
<keyword evidence="3 5" id="KW-0378">Hydrolase</keyword>
<dbReference type="Proteomes" id="UP000095349">
    <property type="component" value="Chromosome"/>
</dbReference>
<keyword evidence="4" id="KW-0460">Magnesium</keyword>
<gene>
    <name evidence="7" type="primary">rppH</name>
    <name evidence="7" type="ORF">A4G23_00344</name>
</gene>
<dbReference type="SUPFAM" id="SSF55811">
    <property type="entry name" value="Nudix"/>
    <property type="match status" value="1"/>
</dbReference>
<dbReference type="InterPro" id="IPR020476">
    <property type="entry name" value="Nudix_hydrolase"/>
</dbReference>
<sequence>METTTHRRAVRIICLDAADRLLLLHWRDPATGTLLWEPPGGGVEPGETPLEAARRELFEETGLVPAAVSDRSVPVARDVRWNGRRYTGTEDFFLARFTGERPAPTRAGLLPRERAHLRGHAWLTRSGVAELRDPVEPPRLAAVLSALAPETPRPGGP</sequence>
<accession>A0A1D8FWP0</accession>
<dbReference type="STRING" id="285473.A4G23_00344"/>
<evidence type="ECO:0000256" key="3">
    <source>
        <dbReference type="ARBA" id="ARBA00022801"/>
    </source>
</evidence>
<evidence type="ECO:0000313" key="7">
    <source>
        <dbReference type="EMBL" id="AOT57555.1"/>
    </source>
</evidence>
<dbReference type="GO" id="GO:0016787">
    <property type="term" value="F:hydrolase activity"/>
    <property type="evidence" value="ECO:0007669"/>
    <property type="project" value="UniProtKB-KW"/>
</dbReference>
<evidence type="ECO:0000259" key="6">
    <source>
        <dbReference type="PROSITE" id="PS51462"/>
    </source>
</evidence>
<proteinExistence type="inferred from homology"/>
<feature type="domain" description="Nudix hydrolase" evidence="6">
    <location>
        <begin position="5"/>
        <end position="147"/>
    </location>
</feature>
<organism evidence="7 8">
    <name type="scientific">Streptomyces rubrolavendulae</name>
    <dbReference type="NCBI Taxonomy" id="285473"/>
    <lineage>
        <taxon>Bacteria</taxon>
        <taxon>Bacillati</taxon>
        <taxon>Actinomycetota</taxon>
        <taxon>Actinomycetes</taxon>
        <taxon>Kitasatosporales</taxon>
        <taxon>Streptomycetaceae</taxon>
        <taxon>Streptomyces</taxon>
    </lineage>
</organism>
<dbReference type="InterPro" id="IPR020084">
    <property type="entry name" value="NUDIX_hydrolase_CS"/>
</dbReference>
<dbReference type="Gene3D" id="3.90.79.10">
    <property type="entry name" value="Nucleoside Triphosphate Pyrophosphohydrolase"/>
    <property type="match status" value="1"/>
</dbReference>
<dbReference type="InterPro" id="IPR015797">
    <property type="entry name" value="NUDIX_hydrolase-like_dom_sf"/>
</dbReference>
<evidence type="ECO:0000256" key="1">
    <source>
        <dbReference type="ARBA" id="ARBA00001946"/>
    </source>
</evidence>
<dbReference type="PROSITE" id="PS51462">
    <property type="entry name" value="NUDIX"/>
    <property type="match status" value="1"/>
</dbReference>
<evidence type="ECO:0000256" key="5">
    <source>
        <dbReference type="RuleBase" id="RU003476"/>
    </source>
</evidence>
<evidence type="ECO:0000256" key="2">
    <source>
        <dbReference type="ARBA" id="ARBA00005582"/>
    </source>
</evidence>
<comment type="cofactor">
    <cofactor evidence="1">
        <name>Mg(2+)</name>
        <dbReference type="ChEBI" id="CHEBI:18420"/>
    </cofactor>
</comment>
<dbReference type="PANTHER" id="PTHR43046">
    <property type="entry name" value="GDP-MANNOSE MANNOSYL HYDROLASE"/>
    <property type="match status" value="1"/>
</dbReference>
<dbReference type="EMBL" id="CP017316">
    <property type="protein sequence ID" value="AOT57555.1"/>
    <property type="molecule type" value="Genomic_DNA"/>
</dbReference>
<reference evidence="7 8" key="1">
    <citation type="submission" date="2016-09" db="EMBL/GenBank/DDBJ databases">
        <title>Streptomyces rubrolavendulae MJM4426 Genome sequencing and assembly.</title>
        <authorList>
            <person name="Kim J.-G."/>
        </authorList>
    </citation>
    <scope>NUCLEOTIDE SEQUENCE [LARGE SCALE GENOMIC DNA]</scope>
    <source>
        <strain evidence="7 8">MJM4426</strain>
    </source>
</reference>
<dbReference type="EC" id="3.6.1.-" evidence="7"/>